<name>V6DIQ8_9BACT</name>
<dbReference type="KEGG" id="dpb:BABL1_gene_1045"/>
<evidence type="ECO:0000313" key="2">
    <source>
        <dbReference type="Proteomes" id="UP000018769"/>
    </source>
</evidence>
<protein>
    <submittedName>
        <fullName evidence="1">Uncharacterized protein</fullName>
    </submittedName>
</protein>
<proteinExistence type="predicted"/>
<sequence>MSFAPLVNYILKLFSRFIENKEQERKNLEEIYKKLIHLIEYCGQLVIFFDILNREINKSSKQYTSKNKLTKLIQIKVLDILSEDLGLKQISLANEYLESIYLNIDKDIYKKAKNIIKQLMKLYDLTKKHVINDNYKKYSFQEIKDFLNSANQIVNKLKINKKSLKLKIKTELNSKYLI</sequence>
<gene>
    <name evidence="1" type="ORF">BABL1_gene_1045</name>
</gene>
<reference evidence="1 2" key="1">
    <citation type="journal article" date="2015" name="Biol. Direct">
        <title>Babela massiliensis, a representative of a widespread bacterial phylum with unusual adaptations to parasitism in amoebae.</title>
        <authorList>
            <person name="Pagnier I."/>
            <person name="Yutin N."/>
            <person name="Croce O."/>
            <person name="Makarova K.S."/>
            <person name="Wolf Y.I."/>
            <person name="Benamar S."/>
            <person name="Raoult D."/>
            <person name="Koonin E.V."/>
            <person name="La Scola B."/>
        </authorList>
    </citation>
    <scope>NUCLEOTIDE SEQUENCE [LARGE SCALE GENOMIC DNA]</scope>
    <source>
        <strain evidence="2">BABL1</strain>
    </source>
</reference>
<dbReference type="EMBL" id="HG793133">
    <property type="protein sequence ID" value="CDK30411.1"/>
    <property type="molecule type" value="Genomic_DNA"/>
</dbReference>
<dbReference type="Proteomes" id="UP000018769">
    <property type="component" value="Chromosome I"/>
</dbReference>
<keyword evidence="2" id="KW-1185">Reference proteome</keyword>
<dbReference type="RefSeq" id="WP_023791491.1">
    <property type="nucleotide sequence ID" value="NC_023003.1"/>
</dbReference>
<dbReference type="HOGENOM" id="CLU_1507940_0_0_7"/>
<accession>V6DIQ8</accession>
<evidence type="ECO:0000313" key="1">
    <source>
        <dbReference type="EMBL" id="CDK30411.1"/>
    </source>
</evidence>
<dbReference type="AlphaFoldDB" id="V6DIQ8"/>
<organism evidence="1 2">
    <name type="scientific">Candidatus Babela massiliensis</name>
    <dbReference type="NCBI Taxonomy" id="673862"/>
    <lineage>
        <taxon>Bacteria</taxon>
        <taxon>Candidatus Babelota</taxon>
        <taxon>Candidatus Babeliae</taxon>
        <taxon>Candidatus Babeliales</taxon>
        <taxon>Candidatus Babeliaceae</taxon>
        <taxon>Candidatus Babela</taxon>
    </lineage>
</organism>